<feature type="compositionally biased region" description="Low complexity" evidence="1">
    <location>
        <begin position="111"/>
        <end position="128"/>
    </location>
</feature>
<protein>
    <submittedName>
        <fullName evidence="3">Uncharacterized protein</fullName>
    </submittedName>
</protein>
<reference evidence="3 4" key="1">
    <citation type="submission" date="2014-06" db="EMBL/GenBank/DDBJ databases">
        <title>Evolutionary Origins and Diversification of the Mycorrhizal Mutualists.</title>
        <authorList>
            <consortium name="DOE Joint Genome Institute"/>
            <consortium name="Mycorrhizal Genomics Consortium"/>
            <person name="Kohler A."/>
            <person name="Kuo A."/>
            <person name="Nagy L.G."/>
            <person name="Floudas D."/>
            <person name="Copeland A."/>
            <person name="Barry K.W."/>
            <person name="Cichocki N."/>
            <person name="Veneault-Fourrey C."/>
            <person name="LaButti K."/>
            <person name="Lindquist E.A."/>
            <person name="Lipzen A."/>
            <person name="Lundell T."/>
            <person name="Morin E."/>
            <person name="Murat C."/>
            <person name="Riley R."/>
            <person name="Ohm R."/>
            <person name="Sun H."/>
            <person name="Tunlid A."/>
            <person name="Henrissat B."/>
            <person name="Grigoriev I.V."/>
            <person name="Hibbett D.S."/>
            <person name="Martin F."/>
        </authorList>
    </citation>
    <scope>NUCLEOTIDE SEQUENCE [LARGE SCALE GENOMIC DNA]</scope>
    <source>
        <strain evidence="3 4">FD-325 SS-3</strain>
    </source>
</reference>
<sequence>MFTTLFTAALFLAPAIRSVSAGFSITETQNVVQCQDAHFAWAMGTGPYNLVAVPSDDPCGNILADLGDHNGSSTTWKVTLPAGTKVVFSLEDSKGDDAWSDEVTVGASSDASCLSGSNSTSTSSSASSSATTSTIAATTLSISASAVATSAASDSGVGSAAGAVNAGSGPSASSAGKLALPAMSLAAIVAGAIFAVSL</sequence>
<dbReference type="AlphaFoldDB" id="A0A0C9SYG1"/>
<accession>A0A0C9SYG1</accession>
<dbReference type="Proteomes" id="UP000053263">
    <property type="component" value="Unassembled WGS sequence"/>
</dbReference>
<evidence type="ECO:0000256" key="2">
    <source>
        <dbReference type="SAM" id="SignalP"/>
    </source>
</evidence>
<keyword evidence="2" id="KW-0732">Signal</keyword>
<organism evidence="3 4">
    <name type="scientific">Plicaturopsis crispa FD-325 SS-3</name>
    <dbReference type="NCBI Taxonomy" id="944288"/>
    <lineage>
        <taxon>Eukaryota</taxon>
        <taxon>Fungi</taxon>
        <taxon>Dikarya</taxon>
        <taxon>Basidiomycota</taxon>
        <taxon>Agaricomycotina</taxon>
        <taxon>Agaricomycetes</taxon>
        <taxon>Agaricomycetidae</taxon>
        <taxon>Amylocorticiales</taxon>
        <taxon>Amylocorticiaceae</taxon>
        <taxon>Plicatura</taxon>
        <taxon>Plicaturopsis crispa</taxon>
    </lineage>
</organism>
<dbReference type="EMBL" id="KN832568">
    <property type="protein sequence ID" value="KII85035.1"/>
    <property type="molecule type" value="Genomic_DNA"/>
</dbReference>
<proteinExistence type="predicted"/>
<feature type="signal peptide" evidence="2">
    <location>
        <begin position="1"/>
        <end position="21"/>
    </location>
</feature>
<evidence type="ECO:0000256" key="1">
    <source>
        <dbReference type="SAM" id="MobiDB-lite"/>
    </source>
</evidence>
<evidence type="ECO:0000313" key="3">
    <source>
        <dbReference type="EMBL" id="KII85035.1"/>
    </source>
</evidence>
<keyword evidence="4" id="KW-1185">Reference proteome</keyword>
<gene>
    <name evidence="3" type="ORF">PLICRDRAFT_45143</name>
</gene>
<dbReference type="PANTHER" id="PTHR37487">
    <property type="entry name" value="CHROMOSOME 1, WHOLE GENOME SHOTGUN SEQUENCE"/>
    <property type="match status" value="1"/>
</dbReference>
<dbReference type="PANTHER" id="PTHR37487:SF2">
    <property type="entry name" value="EXPRESSED PROTEIN"/>
    <property type="match status" value="1"/>
</dbReference>
<feature type="region of interest" description="Disordered" evidence="1">
    <location>
        <begin position="108"/>
        <end position="128"/>
    </location>
</feature>
<dbReference type="HOGENOM" id="CLU_063099_3_0_1"/>
<evidence type="ECO:0000313" key="4">
    <source>
        <dbReference type="Proteomes" id="UP000053263"/>
    </source>
</evidence>
<name>A0A0C9SYG1_PLICR</name>
<feature type="chain" id="PRO_5002203359" evidence="2">
    <location>
        <begin position="22"/>
        <end position="198"/>
    </location>
</feature>
<dbReference type="OrthoDB" id="3259746at2759"/>